<dbReference type="InterPro" id="IPR036864">
    <property type="entry name" value="Zn2-C6_fun-type_DNA-bd_sf"/>
</dbReference>
<evidence type="ECO:0000259" key="9">
    <source>
        <dbReference type="PROSITE" id="PS50048"/>
    </source>
</evidence>
<dbReference type="GO" id="GO:0008270">
    <property type="term" value="F:zinc ion binding"/>
    <property type="evidence" value="ECO:0007669"/>
    <property type="project" value="InterPro"/>
</dbReference>
<dbReference type="RefSeq" id="XP_067490286.1">
    <property type="nucleotide sequence ID" value="XM_067635902.1"/>
</dbReference>
<feature type="compositionally biased region" description="Polar residues" evidence="8">
    <location>
        <begin position="1"/>
        <end position="16"/>
    </location>
</feature>
<keyword evidence="3" id="KW-0862">Zinc</keyword>
<dbReference type="InterPro" id="IPR001138">
    <property type="entry name" value="Zn2Cys6_DnaBD"/>
</dbReference>
<comment type="subcellular location">
    <subcellularLocation>
        <location evidence="1">Nucleus</location>
    </subcellularLocation>
</comment>
<dbReference type="GO" id="GO:0043565">
    <property type="term" value="F:sequence-specific DNA binding"/>
    <property type="evidence" value="ECO:0007669"/>
    <property type="project" value="TreeGrafter"/>
</dbReference>
<evidence type="ECO:0000256" key="1">
    <source>
        <dbReference type="ARBA" id="ARBA00004123"/>
    </source>
</evidence>
<organism evidence="10 11">
    <name type="scientific">Arthrobotrys flagrans</name>
    <name type="common">Nematode-trapping fungus</name>
    <name type="synonym">Trichothecium flagrans</name>
    <dbReference type="NCBI Taxonomy" id="97331"/>
    <lineage>
        <taxon>Eukaryota</taxon>
        <taxon>Fungi</taxon>
        <taxon>Dikarya</taxon>
        <taxon>Ascomycota</taxon>
        <taxon>Pezizomycotina</taxon>
        <taxon>Orbiliomycetes</taxon>
        <taxon>Orbiliales</taxon>
        <taxon>Orbiliaceae</taxon>
        <taxon>Arthrobotrys</taxon>
    </lineage>
</organism>
<keyword evidence="11" id="KW-1185">Reference proteome</keyword>
<gene>
    <name evidence="10" type="ORF">DFL_006468</name>
</gene>
<feature type="region of interest" description="Disordered" evidence="8">
    <location>
        <begin position="1"/>
        <end position="40"/>
    </location>
</feature>
<dbReference type="PANTHER" id="PTHR47782">
    <property type="entry name" value="ZN(II)2CYS6 TRANSCRIPTION FACTOR (EUROFUNG)-RELATED"/>
    <property type="match status" value="1"/>
</dbReference>
<evidence type="ECO:0000256" key="5">
    <source>
        <dbReference type="ARBA" id="ARBA00023125"/>
    </source>
</evidence>
<evidence type="ECO:0000256" key="6">
    <source>
        <dbReference type="ARBA" id="ARBA00023163"/>
    </source>
</evidence>
<dbReference type="Gene3D" id="4.10.240.10">
    <property type="entry name" value="Zn(2)-C6 fungal-type DNA-binding domain"/>
    <property type="match status" value="1"/>
</dbReference>
<keyword evidence="4" id="KW-0805">Transcription regulation</keyword>
<dbReference type="SMART" id="SM00066">
    <property type="entry name" value="GAL4"/>
    <property type="match status" value="1"/>
</dbReference>
<evidence type="ECO:0000313" key="10">
    <source>
        <dbReference type="EMBL" id="RVD84742.1"/>
    </source>
</evidence>
<dbReference type="Pfam" id="PF00172">
    <property type="entry name" value="Zn_clus"/>
    <property type="match status" value="1"/>
</dbReference>
<dbReference type="InterPro" id="IPR007219">
    <property type="entry name" value="XnlR_reg_dom"/>
</dbReference>
<protein>
    <recommendedName>
        <fullName evidence="9">Zn(2)-C6 fungal-type domain-containing protein</fullName>
    </recommendedName>
</protein>
<evidence type="ECO:0000256" key="7">
    <source>
        <dbReference type="ARBA" id="ARBA00023242"/>
    </source>
</evidence>
<keyword evidence="7" id="KW-0539">Nucleus</keyword>
<dbReference type="OrthoDB" id="1621678at2759"/>
<dbReference type="Pfam" id="PF04082">
    <property type="entry name" value="Fungal_trans"/>
    <property type="match status" value="1"/>
</dbReference>
<keyword evidence="5" id="KW-0238">DNA-binding</keyword>
<sequence>MDQSQDPNLPPTSQAGLSDAPMDPPEEVGLAGPSSTQPPRTRMLLACDRCRQRKTRCDSNLPSCNACLQAGVPCMTAERDRPLRASTRTLPRDYVERLQNQVNDLEAQYQALLQQESTINSAHLMVGHPTVSVESAPGSWVPPPPNPPPANRPPDSASISDLRVPTHDPLSFGATLFEAIKLSGCDPLRAESPNILFGSLSASLNHVKALDLLKSMDLQSLNAAVNNYIHFIHAHYPLHSGEEVRTKFAIMMRPDYQSGPIAPAEELVIYLVVILGMTTAPQFRSVQLFPQMLYYSALRTPGLFDNLDSIAMTQALILIAVYSLYDPAAGSSWHILNVVSSHCLSMGWHLISSSLGNGIEGTARGWAFWTLYSLDRMAGASMGRPFTIANDDLITVPVPGMRTPGPSDDTGYLSGPLISYYQLLYRACRNPEAGFAHWSSEFDEWCTSTKNGVNKYISAAPRADDWINSMYKYIDLVYYQGHLLIPQFNTEFPTITPEIHELYTSELMYRASKMVGLSFGVHRYPLAWTAGYKAFTTGMSYLFCVTLRDRSTINMPEIHHVCTACINLIEVLAAKFDGLAVYARVLVRGVDMMLRLYNVEGRNSVSPPYFSPIKVTCELRETNEVSQPIANDPYFLYTPYSDAIPRSPNSGVPWPPDVADLHVRRFRCLSRLYLRAMENIRLEYFPDTKDVYETVGEVAVGM</sequence>
<dbReference type="VEuPathDB" id="FungiDB:DFL_006468"/>
<dbReference type="CDD" id="cd12148">
    <property type="entry name" value="fungal_TF_MHR"/>
    <property type="match status" value="1"/>
</dbReference>
<dbReference type="SMART" id="SM00906">
    <property type="entry name" value="Fungal_trans"/>
    <property type="match status" value="1"/>
</dbReference>
<dbReference type="CDD" id="cd00067">
    <property type="entry name" value="GAL4"/>
    <property type="match status" value="1"/>
</dbReference>
<dbReference type="GO" id="GO:0000981">
    <property type="term" value="F:DNA-binding transcription factor activity, RNA polymerase II-specific"/>
    <property type="evidence" value="ECO:0007669"/>
    <property type="project" value="InterPro"/>
</dbReference>
<dbReference type="PANTHER" id="PTHR47782:SF14">
    <property type="entry name" value="ZN(II)2CYS6 TRANSCRIPTION FACTOR (EUROFUNG)"/>
    <property type="match status" value="1"/>
</dbReference>
<dbReference type="STRING" id="97331.A0A437A142"/>
<name>A0A437A142_ARTFL</name>
<comment type="caution">
    <text evidence="10">The sequence shown here is derived from an EMBL/GenBank/DDBJ whole genome shotgun (WGS) entry which is preliminary data.</text>
</comment>
<keyword evidence="6" id="KW-0804">Transcription</keyword>
<evidence type="ECO:0000256" key="2">
    <source>
        <dbReference type="ARBA" id="ARBA00022723"/>
    </source>
</evidence>
<dbReference type="PROSITE" id="PS00463">
    <property type="entry name" value="ZN2_CY6_FUNGAL_1"/>
    <property type="match status" value="1"/>
</dbReference>
<evidence type="ECO:0000256" key="4">
    <source>
        <dbReference type="ARBA" id="ARBA00023015"/>
    </source>
</evidence>
<evidence type="ECO:0000313" key="11">
    <source>
        <dbReference type="Proteomes" id="UP000283090"/>
    </source>
</evidence>
<dbReference type="GO" id="GO:0005634">
    <property type="term" value="C:nucleus"/>
    <property type="evidence" value="ECO:0007669"/>
    <property type="project" value="UniProtKB-SubCell"/>
</dbReference>
<proteinExistence type="predicted"/>
<feature type="domain" description="Zn(2)-C6 fungal-type" evidence="9">
    <location>
        <begin position="46"/>
        <end position="76"/>
    </location>
</feature>
<accession>A0A437A142</accession>
<dbReference type="EMBL" id="SAEB01000007">
    <property type="protein sequence ID" value="RVD84742.1"/>
    <property type="molecule type" value="Genomic_DNA"/>
</dbReference>
<dbReference type="GO" id="GO:0006351">
    <property type="term" value="P:DNA-templated transcription"/>
    <property type="evidence" value="ECO:0007669"/>
    <property type="project" value="InterPro"/>
</dbReference>
<dbReference type="GeneID" id="93588779"/>
<dbReference type="SUPFAM" id="SSF57701">
    <property type="entry name" value="Zn2/Cys6 DNA-binding domain"/>
    <property type="match status" value="1"/>
</dbReference>
<feature type="compositionally biased region" description="Pro residues" evidence="8">
    <location>
        <begin position="140"/>
        <end position="152"/>
    </location>
</feature>
<evidence type="ECO:0000256" key="3">
    <source>
        <dbReference type="ARBA" id="ARBA00022833"/>
    </source>
</evidence>
<dbReference type="PROSITE" id="PS50048">
    <property type="entry name" value="ZN2_CY6_FUNGAL_2"/>
    <property type="match status" value="1"/>
</dbReference>
<reference evidence="10 11" key="1">
    <citation type="submission" date="2019-01" db="EMBL/GenBank/DDBJ databases">
        <title>Intercellular communication is required for trap formation in the nematode-trapping fungus Duddingtonia flagrans.</title>
        <authorList>
            <person name="Youssar L."/>
            <person name="Wernet V."/>
            <person name="Hensel N."/>
            <person name="Hildebrandt H.-G."/>
            <person name="Fischer R."/>
        </authorList>
    </citation>
    <scope>NUCLEOTIDE SEQUENCE [LARGE SCALE GENOMIC DNA]</scope>
    <source>
        <strain evidence="10 11">CBS H-5679</strain>
    </source>
</reference>
<dbReference type="GO" id="GO:0045944">
    <property type="term" value="P:positive regulation of transcription by RNA polymerase II"/>
    <property type="evidence" value="ECO:0007669"/>
    <property type="project" value="TreeGrafter"/>
</dbReference>
<feature type="region of interest" description="Disordered" evidence="8">
    <location>
        <begin position="133"/>
        <end position="162"/>
    </location>
</feature>
<dbReference type="AlphaFoldDB" id="A0A437A142"/>
<dbReference type="Proteomes" id="UP000283090">
    <property type="component" value="Unassembled WGS sequence"/>
</dbReference>
<dbReference type="InterPro" id="IPR052202">
    <property type="entry name" value="Yeast_MetPath_Reg"/>
</dbReference>
<evidence type="ECO:0000256" key="8">
    <source>
        <dbReference type="SAM" id="MobiDB-lite"/>
    </source>
</evidence>
<keyword evidence="2" id="KW-0479">Metal-binding</keyword>